<name>A0A7M1AY78_9BACT</name>
<dbReference type="InterPro" id="IPR036249">
    <property type="entry name" value="Thioredoxin-like_sf"/>
</dbReference>
<sequence length="124" mass="14448">MNKLFVSLVLLSASLEAMEWVSYNQALKIQKQTHQPIMLDVMRTDCHYCIDMEKKVFQDDAMAKWLTQRFIPVKINLDTDTMPIDQEVTFTPTFFFLDGQGKIIKKIPGSWNIQDFKDLTKGIK</sequence>
<dbReference type="Proteomes" id="UP000593910">
    <property type="component" value="Chromosome"/>
</dbReference>
<keyword evidence="1" id="KW-0732">Signal</keyword>
<dbReference type="EMBL" id="CP041165">
    <property type="protein sequence ID" value="QOP42413.1"/>
    <property type="molecule type" value="Genomic_DNA"/>
</dbReference>
<evidence type="ECO:0000313" key="4">
    <source>
        <dbReference type="Proteomes" id="UP000593910"/>
    </source>
</evidence>
<gene>
    <name evidence="3" type="ORF">FJR03_09960</name>
</gene>
<dbReference type="SUPFAM" id="SSF52833">
    <property type="entry name" value="Thioredoxin-like"/>
    <property type="match status" value="1"/>
</dbReference>
<evidence type="ECO:0000313" key="3">
    <source>
        <dbReference type="EMBL" id="QOP42413.1"/>
    </source>
</evidence>
<organism evidence="3 4">
    <name type="scientific">Sulfurimonas marina</name>
    <dbReference type="NCBI Taxonomy" id="2590551"/>
    <lineage>
        <taxon>Bacteria</taxon>
        <taxon>Pseudomonadati</taxon>
        <taxon>Campylobacterota</taxon>
        <taxon>Epsilonproteobacteria</taxon>
        <taxon>Campylobacterales</taxon>
        <taxon>Sulfurimonadaceae</taxon>
        <taxon>Sulfurimonas</taxon>
    </lineage>
</organism>
<accession>A0A7M1AY78</accession>
<dbReference type="InterPro" id="IPR051099">
    <property type="entry name" value="AGR/TXD"/>
</dbReference>
<dbReference type="Pfam" id="PF03190">
    <property type="entry name" value="Thioredox_DsbH"/>
    <property type="match status" value="1"/>
</dbReference>
<feature type="domain" description="Spermatogenesis-associated protein 20-like TRX" evidence="2">
    <location>
        <begin position="7"/>
        <end position="83"/>
    </location>
</feature>
<evidence type="ECO:0000256" key="1">
    <source>
        <dbReference type="ARBA" id="ARBA00022729"/>
    </source>
</evidence>
<dbReference type="PANTHER" id="PTHR15337:SF11">
    <property type="entry name" value="THIOREDOXIN DOMAIN-CONTAINING PROTEIN"/>
    <property type="match status" value="1"/>
</dbReference>
<dbReference type="Gene3D" id="3.40.30.10">
    <property type="entry name" value="Glutaredoxin"/>
    <property type="match status" value="1"/>
</dbReference>
<protein>
    <submittedName>
        <fullName evidence="3">Thioredoxin family protein</fullName>
    </submittedName>
</protein>
<dbReference type="KEGG" id="smax:FJR03_09960"/>
<evidence type="ECO:0000259" key="2">
    <source>
        <dbReference type="Pfam" id="PF03190"/>
    </source>
</evidence>
<dbReference type="InterPro" id="IPR004879">
    <property type="entry name" value="Ssp411-like_TRX"/>
</dbReference>
<keyword evidence="4" id="KW-1185">Reference proteome</keyword>
<dbReference type="PANTHER" id="PTHR15337">
    <property type="entry name" value="ANTERIOR GRADIENT PROTEIN-RELATED"/>
    <property type="match status" value="1"/>
</dbReference>
<dbReference type="AlphaFoldDB" id="A0A7M1AY78"/>
<proteinExistence type="predicted"/>
<reference evidence="3 4" key="1">
    <citation type="submission" date="2019-06" db="EMBL/GenBank/DDBJ databases">
        <title>Sulfurimonas gotlandica sp. nov., a chemoautotrophic and psychrotolerant epsilonproteobacterium isolated from a pelagic redoxcline, and an emended description of the genus Sulfurimonas.</title>
        <authorList>
            <person name="Wang S."/>
            <person name="Jiang L."/>
            <person name="Shao Z."/>
        </authorList>
    </citation>
    <scope>NUCLEOTIDE SEQUENCE [LARGE SCALE GENOMIC DNA]</scope>
    <source>
        <strain evidence="3 4">B2</strain>
    </source>
</reference>